<name>A0A150MSV9_9BACL</name>
<dbReference type="EMBL" id="LQYW01000098">
    <property type="protein sequence ID" value="KYD27526.1"/>
    <property type="molecule type" value="Genomic_DNA"/>
</dbReference>
<gene>
    <name evidence="1" type="ORF">B4110_2465</name>
</gene>
<evidence type="ECO:0000313" key="1">
    <source>
        <dbReference type="EMBL" id="KYD27526.1"/>
    </source>
</evidence>
<reference evidence="1 2" key="1">
    <citation type="submission" date="2016-01" db="EMBL/GenBank/DDBJ databases">
        <title>Draft Genome Sequences of Seven Thermophilic Sporeformers Isolated from Foods.</title>
        <authorList>
            <person name="Berendsen E.M."/>
            <person name="Wells-Bennik M.H."/>
            <person name="Krawcyk A.O."/>
            <person name="De Jong A."/>
            <person name="Holsappel S."/>
            <person name="Eijlander R.T."/>
            <person name="Kuipers O.P."/>
        </authorList>
    </citation>
    <scope>NUCLEOTIDE SEQUENCE [LARGE SCALE GENOMIC DNA]</scope>
    <source>
        <strain evidence="1 2">B4110</strain>
    </source>
</reference>
<dbReference type="PATRIC" id="fig|153151.4.peg.362"/>
<protein>
    <submittedName>
        <fullName evidence="1">Uncharacterized protein</fullName>
    </submittedName>
</protein>
<evidence type="ECO:0000313" key="2">
    <source>
        <dbReference type="Proteomes" id="UP000075324"/>
    </source>
</evidence>
<proteinExistence type="predicted"/>
<sequence>MFNFVCNYAMKTGVLSIGKDNFFCELFEKNDKPIKSV</sequence>
<organism evidence="1 2">
    <name type="scientific">Parageobacillus toebii</name>
    <dbReference type="NCBI Taxonomy" id="153151"/>
    <lineage>
        <taxon>Bacteria</taxon>
        <taxon>Bacillati</taxon>
        <taxon>Bacillota</taxon>
        <taxon>Bacilli</taxon>
        <taxon>Bacillales</taxon>
        <taxon>Anoxybacillaceae</taxon>
        <taxon>Parageobacillus</taxon>
    </lineage>
</organism>
<accession>A0A150MSV9</accession>
<dbReference type="AlphaFoldDB" id="A0A150MSV9"/>
<comment type="caution">
    <text evidence="1">The sequence shown here is derived from an EMBL/GenBank/DDBJ whole genome shotgun (WGS) entry which is preliminary data.</text>
</comment>
<dbReference type="Proteomes" id="UP000075324">
    <property type="component" value="Unassembled WGS sequence"/>
</dbReference>